<keyword evidence="2" id="KW-0285">Flavoprotein</keyword>
<dbReference type="InterPro" id="IPR036188">
    <property type="entry name" value="FAD/NAD-bd_sf"/>
</dbReference>
<dbReference type="GO" id="GO:0004497">
    <property type="term" value="F:monooxygenase activity"/>
    <property type="evidence" value="ECO:0007669"/>
    <property type="project" value="UniProtKB-KW"/>
</dbReference>
<dbReference type="PANTHER" id="PTHR43004">
    <property type="entry name" value="TRK SYSTEM POTASSIUM UPTAKE PROTEIN"/>
    <property type="match status" value="1"/>
</dbReference>
<dbReference type="Pfam" id="PF21274">
    <property type="entry name" value="Rng_hyd_C"/>
    <property type="match status" value="1"/>
</dbReference>
<sequence>MYDEHVPVLISGGSLVGLSTAVFLAWHGVTPLLVERHHDTSIYARAWGVNPRTMELYRSVHLEPAIRAAQRRLEGKERGSGILRAESLAGEEHEWFEVPYLHGVFEDSSPVSPTGWAPCPQDKLEPLLRDRAVELGADLRFGVELVSFEQDGDGVTAVLEERRTGTRRTVRAGYLVGCDGNASPVRHNLGIPTGGLGTMVHNMAILFRADLTEALRGRAFMHCQVMNEDVMGVLGTDGERWQLDAMYFPGGEQEEFTEERCVALVRAAAGVPGLEVEILGRLPWELAARVAASLGSGRVFLAGDSARVHPPTGGFGANTGVQDAHNLAWKLAYVLAGKAGAGLLGSYEAERLPVGRFTVDQAVARSLDRFKNPAVGDVTAVPIADDLTVMMGYRYRSRAVVPEPGEPWGPGGDHDAGDYDPGDYDDVNAPSGRPGTRAPHVVLDSGVSTLDLLGRDFTLLAGADGAPWAEAAARAARRRGLHLDTHLIADEPWAKAYGVGSGGAVLVRPDGFIAWRTTQESRPGTDRENTFLDVLDHVLDLPQDDRSHEESR</sequence>
<dbReference type="PRINTS" id="PR00420">
    <property type="entry name" value="RNGMNOXGNASE"/>
</dbReference>
<dbReference type="PANTHER" id="PTHR43004:SF19">
    <property type="entry name" value="BINDING MONOOXYGENASE, PUTATIVE (JCVI)-RELATED"/>
    <property type="match status" value="1"/>
</dbReference>
<keyword evidence="4" id="KW-1133">Transmembrane helix</keyword>
<dbReference type="Gene3D" id="3.40.30.120">
    <property type="match status" value="1"/>
</dbReference>
<name>A0ABW1CQA1_9ACTN</name>
<feature type="transmembrane region" description="Helical" evidence="4">
    <location>
        <begin position="6"/>
        <end position="26"/>
    </location>
</feature>
<dbReference type="SUPFAM" id="SSF51905">
    <property type="entry name" value="FAD/NAD(P)-binding domain"/>
    <property type="match status" value="1"/>
</dbReference>
<dbReference type="Gene3D" id="3.30.9.10">
    <property type="entry name" value="D-Amino Acid Oxidase, subunit A, domain 2"/>
    <property type="match status" value="1"/>
</dbReference>
<keyword evidence="4" id="KW-0472">Membrane</keyword>
<keyword evidence="6" id="KW-0560">Oxidoreductase</keyword>
<keyword evidence="4" id="KW-0812">Transmembrane</keyword>
<dbReference type="Proteomes" id="UP001596058">
    <property type="component" value="Unassembled WGS sequence"/>
</dbReference>
<gene>
    <name evidence="6" type="ORF">ACFPZ3_28955</name>
</gene>
<protein>
    <submittedName>
        <fullName evidence="6">FAD-dependent monooxygenase</fullName>
    </submittedName>
</protein>
<comment type="cofactor">
    <cofactor evidence="1">
        <name>FAD</name>
        <dbReference type="ChEBI" id="CHEBI:57692"/>
    </cofactor>
</comment>
<reference evidence="7" key="1">
    <citation type="journal article" date="2019" name="Int. J. Syst. Evol. Microbiol.">
        <title>The Global Catalogue of Microorganisms (GCM) 10K type strain sequencing project: providing services to taxonomists for standard genome sequencing and annotation.</title>
        <authorList>
            <consortium name="The Broad Institute Genomics Platform"/>
            <consortium name="The Broad Institute Genome Sequencing Center for Infectious Disease"/>
            <person name="Wu L."/>
            <person name="Ma J."/>
        </authorList>
    </citation>
    <scope>NUCLEOTIDE SEQUENCE [LARGE SCALE GENOMIC DNA]</scope>
    <source>
        <strain evidence="7">CCUG 53903</strain>
    </source>
</reference>
<evidence type="ECO:0000313" key="6">
    <source>
        <dbReference type="EMBL" id="MFC5827911.1"/>
    </source>
</evidence>
<evidence type="ECO:0000256" key="1">
    <source>
        <dbReference type="ARBA" id="ARBA00001974"/>
    </source>
</evidence>
<keyword evidence="3" id="KW-0274">FAD</keyword>
<comment type="caution">
    <text evidence="6">The sequence shown here is derived from an EMBL/GenBank/DDBJ whole genome shotgun (WGS) entry which is preliminary data.</text>
</comment>
<evidence type="ECO:0000256" key="3">
    <source>
        <dbReference type="ARBA" id="ARBA00022827"/>
    </source>
</evidence>
<proteinExistence type="predicted"/>
<dbReference type="EMBL" id="JBHSPA010000031">
    <property type="protein sequence ID" value="MFC5827911.1"/>
    <property type="molecule type" value="Genomic_DNA"/>
</dbReference>
<dbReference type="Pfam" id="PF01494">
    <property type="entry name" value="FAD_binding_3"/>
    <property type="match status" value="1"/>
</dbReference>
<evidence type="ECO:0000313" key="7">
    <source>
        <dbReference type="Proteomes" id="UP001596058"/>
    </source>
</evidence>
<dbReference type="Gene3D" id="3.50.50.60">
    <property type="entry name" value="FAD/NAD(P)-binding domain"/>
    <property type="match status" value="1"/>
</dbReference>
<evidence type="ECO:0000256" key="2">
    <source>
        <dbReference type="ARBA" id="ARBA00022630"/>
    </source>
</evidence>
<feature type="domain" description="FAD-binding" evidence="5">
    <location>
        <begin position="6"/>
        <end position="361"/>
    </location>
</feature>
<organism evidence="6 7">
    <name type="scientific">Nonomuraea insulae</name>
    <dbReference type="NCBI Taxonomy" id="1616787"/>
    <lineage>
        <taxon>Bacteria</taxon>
        <taxon>Bacillati</taxon>
        <taxon>Actinomycetota</taxon>
        <taxon>Actinomycetes</taxon>
        <taxon>Streptosporangiales</taxon>
        <taxon>Streptosporangiaceae</taxon>
        <taxon>Nonomuraea</taxon>
    </lineage>
</organism>
<evidence type="ECO:0000256" key="4">
    <source>
        <dbReference type="SAM" id="Phobius"/>
    </source>
</evidence>
<keyword evidence="7" id="KW-1185">Reference proteome</keyword>
<accession>A0ABW1CQA1</accession>
<dbReference type="InterPro" id="IPR050641">
    <property type="entry name" value="RIFMO-like"/>
</dbReference>
<keyword evidence="6" id="KW-0503">Monooxygenase</keyword>
<evidence type="ECO:0000259" key="5">
    <source>
        <dbReference type="Pfam" id="PF01494"/>
    </source>
</evidence>
<dbReference type="InterPro" id="IPR002938">
    <property type="entry name" value="FAD-bd"/>
</dbReference>
<dbReference type="RefSeq" id="WP_379517411.1">
    <property type="nucleotide sequence ID" value="NZ_JBHSPA010000031.1"/>
</dbReference>